<keyword evidence="2" id="KW-1185">Reference proteome</keyword>
<proteinExistence type="predicted"/>
<sequence length="32" mass="3516">MRPAPLQRHLNETAWGAGRILPAPAYEIGTDL</sequence>
<evidence type="ECO:0000313" key="2">
    <source>
        <dbReference type="Proteomes" id="UP000014977"/>
    </source>
</evidence>
<comment type="caution">
    <text evidence="1">The sequence shown here is derived from an EMBL/GenBank/DDBJ whole genome shotgun (WGS) entry which is preliminary data.</text>
</comment>
<dbReference type="AlphaFoldDB" id="S7TLP0"/>
<gene>
    <name evidence="1" type="ORF">dsmv_3048</name>
</gene>
<dbReference type="Proteomes" id="UP000014977">
    <property type="component" value="Unassembled WGS sequence"/>
</dbReference>
<protein>
    <submittedName>
        <fullName evidence="1">Uncharacterized protein</fullName>
    </submittedName>
</protein>
<organism evidence="1 2">
    <name type="scientific">Desulfococcus multivorans DSM 2059</name>
    <dbReference type="NCBI Taxonomy" id="1121405"/>
    <lineage>
        <taxon>Bacteria</taxon>
        <taxon>Pseudomonadati</taxon>
        <taxon>Thermodesulfobacteriota</taxon>
        <taxon>Desulfobacteria</taxon>
        <taxon>Desulfobacterales</taxon>
        <taxon>Desulfococcaceae</taxon>
        <taxon>Desulfococcus</taxon>
    </lineage>
</organism>
<name>S7TLP0_DESML</name>
<evidence type="ECO:0000313" key="1">
    <source>
        <dbReference type="EMBL" id="EPR37620.1"/>
    </source>
</evidence>
<dbReference type="EMBL" id="ATHJ01000102">
    <property type="protein sequence ID" value="EPR37620.1"/>
    <property type="molecule type" value="Genomic_DNA"/>
</dbReference>
<reference evidence="1 2" key="1">
    <citation type="journal article" date="2013" name="Genome Announc.">
        <title>Draft genome sequences for three mercury-methylating, sulfate-reducing bacteria.</title>
        <authorList>
            <person name="Brown S.D."/>
            <person name="Hurt R.A.Jr."/>
            <person name="Gilmour C.C."/>
            <person name="Elias D.A."/>
        </authorList>
    </citation>
    <scope>NUCLEOTIDE SEQUENCE [LARGE SCALE GENOMIC DNA]</scope>
    <source>
        <strain evidence="1 2">DSM 2059</strain>
    </source>
</reference>
<accession>S7TLP0</accession>